<dbReference type="EMBL" id="JPXY01000016">
    <property type="protein sequence ID" value="KGQ33291.1"/>
    <property type="molecule type" value="Genomic_DNA"/>
</dbReference>
<evidence type="ECO:0000256" key="6">
    <source>
        <dbReference type="ARBA" id="ARBA00022691"/>
    </source>
</evidence>
<feature type="binding site" evidence="13 14">
    <location>
        <position position="73"/>
    </location>
    <ligand>
        <name>[4Fe-4S] cluster</name>
        <dbReference type="ChEBI" id="CHEBI:49883"/>
        <note>4Fe-4S-S-AdoMet</note>
    </ligand>
</feature>
<feature type="binding site" evidence="13 14">
    <location>
        <position position="141"/>
    </location>
    <ligand>
        <name>[2Fe-2S] cluster</name>
        <dbReference type="ChEBI" id="CHEBI:190135"/>
    </ligand>
</feature>
<evidence type="ECO:0000256" key="11">
    <source>
        <dbReference type="ARBA" id="ARBA00023014"/>
    </source>
</evidence>
<feature type="binding site" evidence="13 14">
    <location>
        <position position="70"/>
    </location>
    <ligand>
        <name>[4Fe-4S] cluster</name>
        <dbReference type="ChEBI" id="CHEBI:49883"/>
        <note>4Fe-4S-S-AdoMet</note>
    </ligand>
</feature>
<dbReference type="EC" id="2.8.1.6" evidence="3 13"/>
<keyword evidence="5 13" id="KW-0808">Transferase</keyword>
<dbReference type="NCBIfam" id="TIGR00433">
    <property type="entry name" value="bioB"/>
    <property type="match status" value="1"/>
</dbReference>
<sequence>MTTTTIELSSLTPHPSVEYWSVCKVEALFETPFLDLIYRAAQVHRENFNPQTIQLSTLMSIKTGGCPEDCGYCPQSARYQTGVQKEELLDIEDIVAKAKIAKERGAGRFCMGAAWRGPKPKDIEKVSAIIKAVKELGLETCGTFGLLQDGMAEQLKEAGLDYYNHNIDTAPEHYKEVISTRRFDDRINTLGKVRKAGLKVCCGGIVGMNETRKERAGLIANLANLDPQPESVPINQLVKVEGTPMMEAEELDWTEFVRTVAVARITMPNSYVRLSAGRHKMPEAMQALCFMAGANSIFYGDKLLVTGNNEEDHDQMLMTKLDLVPETLENKLTSEE</sequence>
<dbReference type="GO" id="GO:0051537">
    <property type="term" value="F:2 iron, 2 sulfur cluster binding"/>
    <property type="evidence" value="ECO:0007669"/>
    <property type="project" value="UniProtKB-KW"/>
</dbReference>
<dbReference type="Pfam" id="PF04055">
    <property type="entry name" value="Radical_SAM"/>
    <property type="match status" value="1"/>
</dbReference>
<comment type="cofactor">
    <cofactor evidence="13">
        <name>[2Fe-2S] cluster</name>
        <dbReference type="ChEBI" id="CHEBI:190135"/>
    </cofactor>
    <text evidence="13">Binds 1 [2Fe-2S] cluster. The cluster is coordinated with 3 cysteines and 1 arginine.</text>
</comment>
<dbReference type="PROSITE" id="PS51918">
    <property type="entry name" value="RADICAL_SAM"/>
    <property type="match status" value="1"/>
</dbReference>
<gene>
    <name evidence="13" type="primary">bioB</name>
    <name evidence="16" type="ORF">P375_03610</name>
</gene>
<evidence type="ECO:0000256" key="12">
    <source>
        <dbReference type="ARBA" id="ARBA00051157"/>
    </source>
</evidence>
<dbReference type="CDD" id="cd01335">
    <property type="entry name" value="Radical_SAM"/>
    <property type="match status" value="1"/>
</dbReference>
<feature type="binding site" evidence="13 14">
    <location>
        <position position="66"/>
    </location>
    <ligand>
        <name>[4Fe-4S] cluster</name>
        <dbReference type="ChEBI" id="CHEBI:49883"/>
        <note>4Fe-4S-S-AdoMet</note>
    </ligand>
</feature>
<evidence type="ECO:0000256" key="14">
    <source>
        <dbReference type="PIRSR" id="PIRSR001619-1"/>
    </source>
</evidence>
<evidence type="ECO:0000313" key="17">
    <source>
        <dbReference type="Proteomes" id="UP000030418"/>
    </source>
</evidence>
<feature type="binding site" evidence="13 14">
    <location>
        <position position="110"/>
    </location>
    <ligand>
        <name>[2Fe-2S] cluster</name>
        <dbReference type="ChEBI" id="CHEBI:190135"/>
    </ligand>
</feature>
<reference evidence="16 17" key="1">
    <citation type="submission" date="2014-08" db="EMBL/GenBank/DDBJ databases">
        <title>Chaperone-usher fimbriae in a diverse selection of Gallibacterium genomes.</title>
        <authorList>
            <person name="Kudirkiene E."/>
            <person name="Bager R.J."/>
            <person name="Johnson T.J."/>
            <person name="Bojesen A.M."/>
        </authorList>
    </citation>
    <scope>NUCLEOTIDE SEQUENCE [LARGE SCALE GENOMIC DNA]</scope>
    <source>
        <strain evidence="16 17">CCM5976</strain>
    </source>
</reference>
<evidence type="ECO:0000256" key="2">
    <source>
        <dbReference type="ARBA" id="ARBA00010765"/>
    </source>
</evidence>
<feature type="binding site" evidence="13 14">
    <location>
        <position position="273"/>
    </location>
    <ligand>
        <name>[2Fe-2S] cluster</name>
        <dbReference type="ChEBI" id="CHEBI:190135"/>
    </ligand>
</feature>
<dbReference type="SUPFAM" id="SSF102114">
    <property type="entry name" value="Radical SAM enzymes"/>
    <property type="match status" value="1"/>
</dbReference>
<dbReference type="InterPro" id="IPR024177">
    <property type="entry name" value="Biotin_synthase"/>
</dbReference>
<dbReference type="InterPro" id="IPR002684">
    <property type="entry name" value="Biotin_synth/BioAB"/>
</dbReference>
<dbReference type="HAMAP" id="MF_01694">
    <property type="entry name" value="BioB"/>
    <property type="match status" value="1"/>
</dbReference>
<dbReference type="PIRSF" id="PIRSF001619">
    <property type="entry name" value="Biotin_synth"/>
    <property type="match status" value="1"/>
</dbReference>
<keyword evidence="11 13" id="KW-0411">Iron-sulfur</keyword>
<dbReference type="Gene3D" id="3.20.20.70">
    <property type="entry name" value="Aldolase class I"/>
    <property type="match status" value="1"/>
</dbReference>
<dbReference type="UniPathway" id="UPA00078">
    <property type="reaction ID" value="UER00162"/>
</dbReference>
<dbReference type="SFLD" id="SFLDS00029">
    <property type="entry name" value="Radical_SAM"/>
    <property type="match status" value="1"/>
</dbReference>
<dbReference type="PANTHER" id="PTHR22976:SF2">
    <property type="entry name" value="BIOTIN SYNTHASE, MITOCHONDRIAL"/>
    <property type="match status" value="1"/>
</dbReference>
<dbReference type="PANTHER" id="PTHR22976">
    <property type="entry name" value="BIOTIN SYNTHASE"/>
    <property type="match status" value="1"/>
</dbReference>
<proteinExistence type="inferred from homology"/>
<comment type="catalytic activity">
    <reaction evidence="12 13">
        <text>(4R,5S)-dethiobiotin + (sulfur carrier)-SH + 2 reduced [2Fe-2S]-[ferredoxin] + 2 S-adenosyl-L-methionine = (sulfur carrier)-H + biotin + 2 5'-deoxyadenosine + 2 L-methionine + 2 oxidized [2Fe-2S]-[ferredoxin]</text>
        <dbReference type="Rhea" id="RHEA:22060"/>
        <dbReference type="Rhea" id="RHEA-COMP:10000"/>
        <dbReference type="Rhea" id="RHEA-COMP:10001"/>
        <dbReference type="Rhea" id="RHEA-COMP:14737"/>
        <dbReference type="Rhea" id="RHEA-COMP:14739"/>
        <dbReference type="ChEBI" id="CHEBI:17319"/>
        <dbReference type="ChEBI" id="CHEBI:29917"/>
        <dbReference type="ChEBI" id="CHEBI:33737"/>
        <dbReference type="ChEBI" id="CHEBI:33738"/>
        <dbReference type="ChEBI" id="CHEBI:57586"/>
        <dbReference type="ChEBI" id="CHEBI:57844"/>
        <dbReference type="ChEBI" id="CHEBI:59789"/>
        <dbReference type="ChEBI" id="CHEBI:64428"/>
        <dbReference type="ChEBI" id="CHEBI:149473"/>
        <dbReference type="EC" id="2.8.1.6"/>
    </reaction>
</comment>
<accession>A0A0A2XLS5</accession>
<keyword evidence="9 13" id="KW-0093">Biotin biosynthesis</keyword>
<dbReference type="SFLD" id="SFLDF00272">
    <property type="entry name" value="biotin_synthase"/>
    <property type="match status" value="1"/>
</dbReference>
<comment type="subunit">
    <text evidence="13">Homodimer.</text>
</comment>
<dbReference type="InterPro" id="IPR007197">
    <property type="entry name" value="rSAM"/>
</dbReference>
<dbReference type="SMART" id="SM00729">
    <property type="entry name" value="Elp3"/>
    <property type="match status" value="1"/>
</dbReference>
<feature type="domain" description="Radical SAM core" evidence="15">
    <location>
        <begin position="51"/>
        <end position="278"/>
    </location>
</feature>
<evidence type="ECO:0000259" key="15">
    <source>
        <dbReference type="PROSITE" id="PS51918"/>
    </source>
</evidence>
<evidence type="ECO:0000256" key="5">
    <source>
        <dbReference type="ARBA" id="ARBA00022679"/>
    </source>
</evidence>
<dbReference type="InterPro" id="IPR010722">
    <property type="entry name" value="BATS_dom"/>
</dbReference>
<dbReference type="InterPro" id="IPR058240">
    <property type="entry name" value="rSAM_sf"/>
</dbReference>
<keyword evidence="7 13" id="KW-0001">2Fe-2S</keyword>
<comment type="similarity">
    <text evidence="2 13">Belongs to the radical SAM superfamily. Biotin synthase family.</text>
</comment>
<dbReference type="RefSeq" id="WP_039134438.1">
    <property type="nucleotide sequence ID" value="NZ_JPXY01000016.1"/>
</dbReference>
<comment type="cofactor">
    <cofactor evidence="13 14">
        <name>[4Fe-4S] cluster</name>
        <dbReference type="ChEBI" id="CHEBI:49883"/>
    </cofactor>
    <text evidence="13 14">Binds 1 [4Fe-4S] cluster. The cluster is coordinated with 3 cysteines and an exchangeable S-adenosyl-L-methionine.</text>
</comment>
<dbReference type="Proteomes" id="UP000030418">
    <property type="component" value="Unassembled WGS sequence"/>
</dbReference>
<dbReference type="GO" id="GO:0051539">
    <property type="term" value="F:4 iron, 4 sulfur cluster binding"/>
    <property type="evidence" value="ECO:0007669"/>
    <property type="project" value="UniProtKB-KW"/>
</dbReference>
<comment type="pathway">
    <text evidence="1 13">Cofactor biosynthesis; biotin biosynthesis; biotin from 7,8-diaminononanoate: step 2/2.</text>
</comment>
<keyword evidence="4 13" id="KW-0004">4Fe-4S</keyword>
<evidence type="ECO:0000256" key="8">
    <source>
        <dbReference type="ARBA" id="ARBA00022723"/>
    </source>
</evidence>
<dbReference type="SMART" id="SM00876">
    <property type="entry name" value="BATS"/>
    <property type="match status" value="1"/>
</dbReference>
<feature type="binding site" evidence="13 14">
    <location>
        <position position="201"/>
    </location>
    <ligand>
        <name>[2Fe-2S] cluster</name>
        <dbReference type="ChEBI" id="CHEBI:190135"/>
    </ligand>
</feature>
<evidence type="ECO:0000256" key="3">
    <source>
        <dbReference type="ARBA" id="ARBA00012236"/>
    </source>
</evidence>
<keyword evidence="10 13" id="KW-0408">Iron</keyword>
<dbReference type="FunFam" id="3.20.20.70:FF:000011">
    <property type="entry name" value="Biotin synthase"/>
    <property type="match status" value="1"/>
</dbReference>
<evidence type="ECO:0000256" key="4">
    <source>
        <dbReference type="ARBA" id="ARBA00022485"/>
    </source>
</evidence>
<comment type="caution">
    <text evidence="16">The sequence shown here is derived from an EMBL/GenBank/DDBJ whole genome shotgun (WGS) entry which is preliminary data.</text>
</comment>
<evidence type="ECO:0000256" key="9">
    <source>
        <dbReference type="ARBA" id="ARBA00022756"/>
    </source>
</evidence>
<evidence type="ECO:0000256" key="10">
    <source>
        <dbReference type="ARBA" id="ARBA00023004"/>
    </source>
</evidence>
<comment type="cofactor">
    <cofactor evidence="14">
        <name>[2Fe-2S] cluster</name>
        <dbReference type="ChEBI" id="CHEBI:190135"/>
    </cofactor>
    <text evidence="14">Binds 1 [2Fe-2S] cluster. The cluster is coordinated with 3 cysteines and 1 arginine.</text>
</comment>
<evidence type="ECO:0000256" key="1">
    <source>
        <dbReference type="ARBA" id="ARBA00004942"/>
    </source>
</evidence>
<keyword evidence="8 13" id="KW-0479">Metal-binding</keyword>
<keyword evidence="6 13" id="KW-0949">S-adenosyl-L-methionine</keyword>
<keyword evidence="17" id="KW-1185">Reference proteome</keyword>
<comment type="function">
    <text evidence="13">Catalyzes the conversion of dethiobiotin (DTB) to biotin by the insertion of a sulfur atom into dethiobiotin via a radical-based mechanism.</text>
</comment>
<evidence type="ECO:0000313" key="16">
    <source>
        <dbReference type="EMBL" id="KGQ33291.1"/>
    </source>
</evidence>
<dbReference type="InterPro" id="IPR013785">
    <property type="entry name" value="Aldolase_TIM"/>
</dbReference>
<dbReference type="SFLD" id="SFLDG01278">
    <property type="entry name" value="biotin_synthase_like"/>
    <property type="match status" value="1"/>
</dbReference>
<dbReference type="SFLD" id="SFLDG01060">
    <property type="entry name" value="BATS_domain_containing"/>
    <property type="match status" value="1"/>
</dbReference>
<dbReference type="GO" id="GO:0004076">
    <property type="term" value="F:biotin synthase activity"/>
    <property type="evidence" value="ECO:0007669"/>
    <property type="project" value="UniProtKB-UniRule"/>
</dbReference>
<organism evidence="16 17">
    <name type="scientific">Gallibacterium genomosp. 2</name>
    <dbReference type="NCBI Taxonomy" id="155517"/>
    <lineage>
        <taxon>Bacteria</taxon>
        <taxon>Pseudomonadati</taxon>
        <taxon>Pseudomonadota</taxon>
        <taxon>Gammaproteobacteria</taxon>
        <taxon>Pasteurellales</taxon>
        <taxon>Pasteurellaceae</taxon>
        <taxon>Gallibacterium</taxon>
    </lineage>
</organism>
<evidence type="ECO:0000256" key="13">
    <source>
        <dbReference type="HAMAP-Rule" id="MF_01694"/>
    </source>
</evidence>
<dbReference type="GO" id="GO:0009102">
    <property type="term" value="P:biotin biosynthetic process"/>
    <property type="evidence" value="ECO:0007669"/>
    <property type="project" value="UniProtKB-UniRule"/>
</dbReference>
<name>A0A0A2XLS5_9PAST</name>
<protein>
    <recommendedName>
        <fullName evidence="3 13">Biotin synthase</fullName>
        <ecNumber evidence="3 13">2.8.1.6</ecNumber>
    </recommendedName>
</protein>
<dbReference type="Pfam" id="PF06968">
    <property type="entry name" value="BATS"/>
    <property type="match status" value="1"/>
</dbReference>
<dbReference type="GO" id="GO:0005506">
    <property type="term" value="F:iron ion binding"/>
    <property type="evidence" value="ECO:0007669"/>
    <property type="project" value="UniProtKB-UniRule"/>
</dbReference>
<dbReference type="InterPro" id="IPR006638">
    <property type="entry name" value="Elp3/MiaA/NifB-like_rSAM"/>
</dbReference>
<dbReference type="AlphaFoldDB" id="A0A0A2XLS5"/>
<evidence type="ECO:0000256" key="7">
    <source>
        <dbReference type="ARBA" id="ARBA00022714"/>
    </source>
</evidence>